<protein>
    <submittedName>
        <fullName evidence="1">Phytanoyl-CoA dioxygenase family protein</fullName>
    </submittedName>
</protein>
<accession>A0ABP8AWN0</accession>
<evidence type="ECO:0000313" key="1">
    <source>
        <dbReference type="EMBL" id="GAA4192360.1"/>
    </source>
</evidence>
<dbReference type="PANTHER" id="PTHR40128">
    <property type="entry name" value="EXPRESSED PROTEIN"/>
    <property type="match status" value="1"/>
</dbReference>
<dbReference type="SUPFAM" id="SSF51197">
    <property type="entry name" value="Clavaminate synthase-like"/>
    <property type="match status" value="1"/>
</dbReference>
<reference evidence="2" key="1">
    <citation type="journal article" date="2019" name="Int. J. Syst. Evol. Microbiol.">
        <title>The Global Catalogue of Microorganisms (GCM) 10K type strain sequencing project: providing services to taxonomists for standard genome sequencing and annotation.</title>
        <authorList>
            <consortium name="The Broad Institute Genomics Platform"/>
            <consortium name="The Broad Institute Genome Sequencing Center for Infectious Disease"/>
            <person name="Wu L."/>
            <person name="Ma J."/>
        </authorList>
    </citation>
    <scope>NUCLEOTIDE SEQUENCE [LARGE SCALE GENOMIC DNA]</scope>
    <source>
        <strain evidence="2">JCM 17388</strain>
    </source>
</reference>
<dbReference type="Gene3D" id="2.60.120.620">
    <property type="entry name" value="q2cbj1_9rhob like domain"/>
    <property type="match status" value="1"/>
</dbReference>
<dbReference type="Proteomes" id="UP001501251">
    <property type="component" value="Unassembled WGS sequence"/>
</dbReference>
<sequence>MPGDRRAVSSNGVPIPFTDDLFAPLPDSGALLGDPEALRRRFQDDGLVLLRGFLDREAVLSLRGAYLSAFPEGLLKPGTTPEEGVFSGRPPEGLPSHGVKDHPAYDFVRTERFTSFARQPALTELAATLLGGPVRILPRGILRHFYAGSLRASRAHTDHAYMSQGSDRVLTMWIPVGDCPLETGGLVYLEGSHRESPERFDAARLATDRAHDSRPISHDLQLTARVVGRRWLWSDYEAGDLTVHSPHVVHASLDTVTDVMRVSADVRFIRAEDRMDPRWTREWAGDDGA</sequence>
<keyword evidence="1" id="KW-0560">Oxidoreductase</keyword>
<gene>
    <name evidence="1" type="ORF">GCM10022252_33650</name>
</gene>
<dbReference type="RefSeq" id="WP_344918829.1">
    <property type="nucleotide sequence ID" value="NZ_BAABAQ010000005.1"/>
</dbReference>
<dbReference type="PANTHER" id="PTHR40128:SF1">
    <property type="entry name" value="PHYTANOYL-COA HYDROXYLASE"/>
    <property type="match status" value="1"/>
</dbReference>
<proteinExistence type="predicted"/>
<evidence type="ECO:0000313" key="2">
    <source>
        <dbReference type="Proteomes" id="UP001501251"/>
    </source>
</evidence>
<organism evidence="1 2">
    <name type="scientific">Streptosporangium oxazolinicum</name>
    <dbReference type="NCBI Taxonomy" id="909287"/>
    <lineage>
        <taxon>Bacteria</taxon>
        <taxon>Bacillati</taxon>
        <taxon>Actinomycetota</taxon>
        <taxon>Actinomycetes</taxon>
        <taxon>Streptosporangiales</taxon>
        <taxon>Streptosporangiaceae</taxon>
        <taxon>Streptosporangium</taxon>
    </lineage>
</organism>
<dbReference type="Pfam" id="PF05721">
    <property type="entry name" value="PhyH"/>
    <property type="match status" value="1"/>
</dbReference>
<keyword evidence="1" id="KW-0223">Dioxygenase</keyword>
<comment type="caution">
    <text evidence="1">The sequence shown here is derived from an EMBL/GenBank/DDBJ whole genome shotgun (WGS) entry which is preliminary data.</text>
</comment>
<name>A0ABP8AWN0_9ACTN</name>
<dbReference type="GO" id="GO:0051213">
    <property type="term" value="F:dioxygenase activity"/>
    <property type="evidence" value="ECO:0007669"/>
    <property type="project" value="UniProtKB-KW"/>
</dbReference>
<dbReference type="InterPro" id="IPR008775">
    <property type="entry name" value="Phytyl_CoA_dOase-like"/>
</dbReference>
<keyword evidence="2" id="KW-1185">Reference proteome</keyword>
<dbReference type="EMBL" id="BAABAQ010000005">
    <property type="protein sequence ID" value="GAA4192360.1"/>
    <property type="molecule type" value="Genomic_DNA"/>
</dbReference>